<evidence type="ECO:0000259" key="9">
    <source>
        <dbReference type="PROSITE" id="PS50893"/>
    </source>
</evidence>
<evidence type="ECO:0000256" key="8">
    <source>
        <dbReference type="SAM" id="MobiDB-lite"/>
    </source>
</evidence>
<dbReference type="InterPro" id="IPR003439">
    <property type="entry name" value="ABC_transporter-like_ATP-bd"/>
</dbReference>
<keyword evidence="5" id="KW-0547">Nucleotide-binding</keyword>
<dbReference type="InterPro" id="IPR003593">
    <property type="entry name" value="AAA+_ATPase"/>
</dbReference>
<dbReference type="NCBIfam" id="TIGR01727">
    <property type="entry name" value="oligo_HPY"/>
    <property type="match status" value="1"/>
</dbReference>
<dbReference type="InterPro" id="IPR013563">
    <property type="entry name" value="Oligopep_ABC_C"/>
</dbReference>
<comment type="similarity">
    <text evidence="2">Belongs to the ABC transporter superfamily.</text>
</comment>
<feature type="compositionally biased region" description="Pro residues" evidence="8">
    <location>
        <begin position="16"/>
        <end position="28"/>
    </location>
</feature>
<dbReference type="PANTHER" id="PTHR43297:SF2">
    <property type="entry name" value="DIPEPTIDE TRANSPORT ATP-BINDING PROTEIN DPPD"/>
    <property type="match status" value="1"/>
</dbReference>
<evidence type="ECO:0000256" key="6">
    <source>
        <dbReference type="ARBA" id="ARBA00022840"/>
    </source>
</evidence>
<keyword evidence="6 10" id="KW-0067">ATP-binding</keyword>
<keyword evidence="11" id="KW-1185">Reference proteome</keyword>
<dbReference type="EMBL" id="CP109495">
    <property type="protein sequence ID" value="WUX50443.1"/>
    <property type="molecule type" value="Genomic_DNA"/>
</dbReference>
<proteinExistence type="inferred from homology"/>
<reference evidence="10" key="1">
    <citation type="submission" date="2022-10" db="EMBL/GenBank/DDBJ databases">
        <title>The complete genomes of actinobacterial strains from the NBC collection.</title>
        <authorList>
            <person name="Joergensen T.S."/>
            <person name="Alvarez Arevalo M."/>
            <person name="Sterndorff E.B."/>
            <person name="Faurdal D."/>
            <person name="Vuksanovic O."/>
            <person name="Mourched A.-S."/>
            <person name="Charusanti P."/>
            <person name="Shaw S."/>
            <person name="Blin K."/>
            <person name="Weber T."/>
        </authorList>
    </citation>
    <scope>NUCLEOTIDE SEQUENCE</scope>
    <source>
        <strain evidence="10">NBC_01432</strain>
    </source>
</reference>
<evidence type="ECO:0000313" key="11">
    <source>
        <dbReference type="Proteomes" id="UP001432209"/>
    </source>
</evidence>
<dbReference type="Pfam" id="PF08352">
    <property type="entry name" value="oligo_HPY"/>
    <property type="match status" value="1"/>
</dbReference>
<evidence type="ECO:0000256" key="5">
    <source>
        <dbReference type="ARBA" id="ARBA00022741"/>
    </source>
</evidence>
<dbReference type="PANTHER" id="PTHR43297">
    <property type="entry name" value="OLIGOPEPTIDE TRANSPORT ATP-BINDING PROTEIN APPD"/>
    <property type="match status" value="1"/>
</dbReference>
<evidence type="ECO:0000256" key="1">
    <source>
        <dbReference type="ARBA" id="ARBA00004202"/>
    </source>
</evidence>
<organism evidence="10 11">
    <name type="scientific">Streptomyces niveus</name>
    <name type="common">Streptomyces spheroides</name>
    <dbReference type="NCBI Taxonomy" id="193462"/>
    <lineage>
        <taxon>Bacteria</taxon>
        <taxon>Bacillati</taxon>
        <taxon>Actinomycetota</taxon>
        <taxon>Actinomycetes</taxon>
        <taxon>Kitasatosporales</taxon>
        <taxon>Streptomycetaceae</taxon>
        <taxon>Streptomyces</taxon>
    </lineage>
</organism>
<accession>A0ABZ1ZVF1</accession>
<evidence type="ECO:0000256" key="2">
    <source>
        <dbReference type="ARBA" id="ARBA00005417"/>
    </source>
</evidence>
<feature type="region of interest" description="Disordered" evidence="8">
    <location>
        <begin position="1"/>
        <end position="31"/>
    </location>
</feature>
<gene>
    <name evidence="10" type="ORF">OG442_02125</name>
</gene>
<keyword evidence="3" id="KW-0813">Transport</keyword>
<dbReference type="InterPro" id="IPR050388">
    <property type="entry name" value="ABC_Ni/Peptide_Import"/>
</dbReference>
<keyword evidence="4" id="KW-1003">Cell membrane</keyword>
<dbReference type="Proteomes" id="UP001432209">
    <property type="component" value="Chromosome"/>
</dbReference>
<dbReference type="SUPFAM" id="SSF52540">
    <property type="entry name" value="P-loop containing nucleoside triphosphate hydrolases"/>
    <property type="match status" value="1"/>
</dbReference>
<sequence length="351" mass="37766">MTAAGTARERGDTESPPTPPTPRPPAVDGPPLRIEDLVVELPGPHGTRVRVVDGVSFDVPRATTVGLIGESGSGKTMTAQAILGLPPEGATLTGRLLWQGEDLIAAGPARRRAVRGREIAMIFQDPLAALNPTQRIGRQVGEIPRRDRLPRTEVRRRVVELLDRAGVPEPERRMRAYPHELSGGLRQRAMIAMALAGRPALLLADEPTTALDVTVQSRILRLLADIQAADGLAMLLVSHDLRVVSHVARRVVVMYAGRVCEHGPARDVLRRPAHPYTAALVRSVPAVRTRTALADPLPGAPATPANRPAGCAFHPRCPLVRARCRDEVPEVREVASGRWSACHAAEEVLGS</sequence>
<evidence type="ECO:0000256" key="7">
    <source>
        <dbReference type="ARBA" id="ARBA00023136"/>
    </source>
</evidence>
<comment type="subcellular location">
    <subcellularLocation>
        <location evidence="1">Cell membrane</location>
        <topology evidence="1">Peripheral membrane protein</topology>
    </subcellularLocation>
</comment>
<name>A0ABZ1ZVF1_STRNV</name>
<keyword evidence="7" id="KW-0472">Membrane</keyword>
<dbReference type="SMART" id="SM00382">
    <property type="entry name" value="AAA"/>
    <property type="match status" value="1"/>
</dbReference>
<dbReference type="Gene3D" id="3.40.50.300">
    <property type="entry name" value="P-loop containing nucleotide triphosphate hydrolases"/>
    <property type="match status" value="1"/>
</dbReference>
<dbReference type="InterPro" id="IPR027417">
    <property type="entry name" value="P-loop_NTPase"/>
</dbReference>
<feature type="domain" description="ABC transporter" evidence="9">
    <location>
        <begin position="32"/>
        <end position="281"/>
    </location>
</feature>
<dbReference type="RefSeq" id="WP_329074043.1">
    <property type="nucleotide sequence ID" value="NZ_CP109495.1"/>
</dbReference>
<evidence type="ECO:0000256" key="3">
    <source>
        <dbReference type="ARBA" id="ARBA00022448"/>
    </source>
</evidence>
<dbReference type="GO" id="GO:0005524">
    <property type="term" value="F:ATP binding"/>
    <property type="evidence" value="ECO:0007669"/>
    <property type="project" value="UniProtKB-KW"/>
</dbReference>
<evidence type="ECO:0000256" key="4">
    <source>
        <dbReference type="ARBA" id="ARBA00022475"/>
    </source>
</evidence>
<dbReference type="CDD" id="cd03257">
    <property type="entry name" value="ABC_NikE_OppD_transporters"/>
    <property type="match status" value="1"/>
</dbReference>
<protein>
    <submittedName>
        <fullName evidence="10">ABC transporter ATP-binding protein</fullName>
    </submittedName>
</protein>
<dbReference type="PROSITE" id="PS50893">
    <property type="entry name" value="ABC_TRANSPORTER_2"/>
    <property type="match status" value="1"/>
</dbReference>
<evidence type="ECO:0000313" key="10">
    <source>
        <dbReference type="EMBL" id="WUX50443.1"/>
    </source>
</evidence>
<dbReference type="Pfam" id="PF00005">
    <property type="entry name" value="ABC_tran"/>
    <property type="match status" value="1"/>
</dbReference>